<keyword evidence="3" id="KW-1185">Reference proteome</keyword>
<evidence type="ECO:0000313" key="3">
    <source>
        <dbReference type="Proteomes" id="UP001107558"/>
    </source>
</evidence>
<gene>
    <name evidence="2" type="ORF">PVAND_000745</name>
</gene>
<feature type="compositionally biased region" description="Low complexity" evidence="1">
    <location>
        <begin position="67"/>
        <end position="88"/>
    </location>
</feature>
<organism evidence="2 3">
    <name type="scientific">Polypedilum vanderplanki</name>
    <name type="common">Sleeping chironomid midge</name>
    <dbReference type="NCBI Taxonomy" id="319348"/>
    <lineage>
        <taxon>Eukaryota</taxon>
        <taxon>Metazoa</taxon>
        <taxon>Ecdysozoa</taxon>
        <taxon>Arthropoda</taxon>
        <taxon>Hexapoda</taxon>
        <taxon>Insecta</taxon>
        <taxon>Pterygota</taxon>
        <taxon>Neoptera</taxon>
        <taxon>Endopterygota</taxon>
        <taxon>Diptera</taxon>
        <taxon>Nematocera</taxon>
        <taxon>Chironomoidea</taxon>
        <taxon>Chironomidae</taxon>
        <taxon>Chironominae</taxon>
        <taxon>Polypedilum</taxon>
        <taxon>Polypedilum</taxon>
    </lineage>
</organism>
<proteinExistence type="predicted"/>
<evidence type="ECO:0000256" key="1">
    <source>
        <dbReference type="SAM" id="MobiDB-lite"/>
    </source>
</evidence>
<protein>
    <submittedName>
        <fullName evidence="2">Uncharacterized protein</fullName>
    </submittedName>
</protein>
<dbReference type="Proteomes" id="UP001107558">
    <property type="component" value="Chromosome 3"/>
</dbReference>
<accession>A0A9J6BLZ2</accession>
<comment type="caution">
    <text evidence="2">The sequence shown here is derived from an EMBL/GenBank/DDBJ whole genome shotgun (WGS) entry which is preliminary data.</text>
</comment>
<feature type="region of interest" description="Disordered" evidence="1">
    <location>
        <begin position="67"/>
        <end position="90"/>
    </location>
</feature>
<sequence length="210" mass="23617">MTSLMSASASKAPSSSLLLTHAIHLNNYYNNHNFQRFLNQDHYKHHHRHISSSPLTSLLHQKLTTTSINDSNSDTKTSSSSSSIMTQSNANQKKVSQRHCIGSGKCRSCCRLECCIICTSSIKQSTRISQNKQTLISIIITTTILIINNNNTIFTTKAAARNKRANSFNKIVRFQRIIMSSNSKINRLVEMLILRKRLSNINIEAALLLQ</sequence>
<name>A0A9J6BLZ2_POLVA</name>
<reference evidence="2" key="1">
    <citation type="submission" date="2021-03" db="EMBL/GenBank/DDBJ databases">
        <title>Chromosome level genome of the anhydrobiotic midge Polypedilum vanderplanki.</title>
        <authorList>
            <person name="Yoshida Y."/>
            <person name="Kikawada T."/>
            <person name="Gusev O."/>
        </authorList>
    </citation>
    <scope>NUCLEOTIDE SEQUENCE</scope>
    <source>
        <strain evidence="2">NIAS01</strain>
        <tissue evidence="2">Whole body or cell culture</tissue>
    </source>
</reference>
<dbReference type="AlphaFoldDB" id="A0A9J6BLZ2"/>
<evidence type="ECO:0000313" key="2">
    <source>
        <dbReference type="EMBL" id="KAG5670483.1"/>
    </source>
</evidence>
<dbReference type="EMBL" id="JADBJN010000003">
    <property type="protein sequence ID" value="KAG5670483.1"/>
    <property type="molecule type" value="Genomic_DNA"/>
</dbReference>